<name>A0ABV2TIP8_9RHOO</name>
<dbReference type="SUPFAM" id="SSF53955">
    <property type="entry name" value="Lysozyme-like"/>
    <property type="match status" value="1"/>
</dbReference>
<feature type="domain" description="Transglycosylase SLT" evidence="4">
    <location>
        <begin position="151"/>
        <end position="256"/>
    </location>
</feature>
<dbReference type="InterPro" id="IPR000189">
    <property type="entry name" value="Transglyc_AS"/>
</dbReference>
<accession>A0ABV2TIP8</accession>
<dbReference type="PROSITE" id="PS00922">
    <property type="entry name" value="TRANSGLYCOSYLASE"/>
    <property type="match status" value="1"/>
</dbReference>
<dbReference type="CDD" id="cd16894">
    <property type="entry name" value="MltD-like"/>
    <property type="match status" value="1"/>
</dbReference>
<evidence type="ECO:0000313" key="5">
    <source>
        <dbReference type="EMBL" id="MET7013790.1"/>
    </source>
</evidence>
<dbReference type="PANTHER" id="PTHR37423:SF2">
    <property type="entry name" value="MEMBRANE-BOUND LYTIC MUREIN TRANSGLYCOSYLASE C"/>
    <property type="match status" value="1"/>
</dbReference>
<sequence>MKHILLISLSALLIGCAPLLSAQQTAAPDDTTSTSRFDALTISTALSSTSPASAPPARMEISGSNISGSNNSSSNVSGFATELQRARANVQTMDLTSQSADIWTRMRRGFGMPNLENPIVDKHLAAFTAHPQAVTNILERGRKYMYHIVVELEKRGMPTEMALLPLVESAYNPMAFSSAKAAGLWQFIPSTGKDFQLQQNWWVDERRDVLASTTAALTYLQAVYELQGDWHLALASYNWGENAVLRAVNSNRNAGKPTDFNSLRMPAETAQYVPKLQAIKMIVAHPERYGIKLPNIPNEPYFVTVERTQGMDVAVAARFAEMPTSEFQALNPAFNRPVIPGSHSADLVLPVENANKFRENLAAHAGQSLISWKTYTVPRTARVEEVAQRLRLSSDVLRSANGLAPRARLAAGYTLLIPQTTDTELATTKPGKIASVRQSPPRALSKAMKRPVAARKSGPRS</sequence>
<protein>
    <submittedName>
        <fullName evidence="5">Transglycosylase SLT domain-containing protein</fullName>
    </submittedName>
</protein>
<proteinExistence type="inferred from homology"/>
<keyword evidence="3" id="KW-0732">Signal</keyword>
<dbReference type="InterPro" id="IPR008258">
    <property type="entry name" value="Transglycosylase_SLT_dom_1"/>
</dbReference>
<dbReference type="Gene3D" id="1.10.530.10">
    <property type="match status" value="1"/>
</dbReference>
<feature type="signal peptide" evidence="3">
    <location>
        <begin position="1"/>
        <end position="22"/>
    </location>
</feature>
<dbReference type="PANTHER" id="PTHR37423">
    <property type="entry name" value="SOLUBLE LYTIC MUREIN TRANSGLYCOSYLASE-RELATED"/>
    <property type="match status" value="1"/>
</dbReference>
<dbReference type="InterPro" id="IPR023346">
    <property type="entry name" value="Lysozyme-like_dom_sf"/>
</dbReference>
<evidence type="ECO:0000259" key="4">
    <source>
        <dbReference type="Pfam" id="PF01464"/>
    </source>
</evidence>
<dbReference type="EMBL" id="JBEWZI010000005">
    <property type="protein sequence ID" value="MET7013790.1"/>
    <property type="molecule type" value="Genomic_DNA"/>
</dbReference>
<evidence type="ECO:0000256" key="1">
    <source>
        <dbReference type="ARBA" id="ARBA00007734"/>
    </source>
</evidence>
<feature type="region of interest" description="Disordered" evidence="2">
    <location>
        <begin position="424"/>
        <end position="461"/>
    </location>
</feature>
<feature type="region of interest" description="Disordered" evidence="2">
    <location>
        <begin position="48"/>
        <end position="74"/>
    </location>
</feature>
<comment type="caution">
    <text evidence="5">The sequence shown here is derived from an EMBL/GenBank/DDBJ whole genome shotgun (WGS) entry which is preliminary data.</text>
</comment>
<keyword evidence="6" id="KW-1185">Reference proteome</keyword>
<feature type="chain" id="PRO_5045574138" evidence="3">
    <location>
        <begin position="23"/>
        <end position="461"/>
    </location>
</feature>
<evidence type="ECO:0000256" key="3">
    <source>
        <dbReference type="SAM" id="SignalP"/>
    </source>
</evidence>
<evidence type="ECO:0000313" key="6">
    <source>
        <dbReference type="Proteomes" id="UP001549691"/>
    </source>
</evidence>
<evidence type="ECO:0000256" key="2">
    <source>
        <dbReference type="SAM" id="MobiDB-lite"/>
    </source>
</evidence>
<dbReference type="PROSITE" id="PS51257">
    <property type="entry name" value="PROKAR_LIPOPROTEIN"/>
    <property type="match status" value="1"/>
</dbReference>
<feature type="compositionally biased region" description="Basic residues" evidence="2">
    <location>
        <begin position="447"/>
        <end position="461"/>
    </location>
</feature>
<comment type="similarity">
    <text evidence="1">Belongs to the transglycosylase Slt family.</text>
</comment>
<dbReference type="RefSeq" id="WP_354600253.1">
    <property type="nucleotide sequence ID" value="NZ_JBEWZI010000005.1"/>
</dbReference>
<gene>
    <name evidence="5" type="ORF">ABXR19_06290</name>
</gene>
<organism evidence="5 6">
    <name type="scientific">Uliginosibacterium flavum</name>
    <dbReference type="NCBI Taxonomy" id="1396831"/>
    <lineage>
        <taxon>Bacteria</taxon>
        <taxon>Pseudomonadati</taxon>
        <taxon>Pseudomonadota</taxon>
        <taxon>Betaproteobacteria</taxon>
        <taxon>Rhodocyclales</taxon>
        <taxon>Zoogloeaceae</taxon>
        <taxon>Uliginosibacterium</taxon>
    </lineage>
</organism>
<dbReference type="Pfam" id="PF01464">
    <property type="entry name" value="SLT"/>
    <property type="match status" value="1"/>
</dbReference>
<reference evidence="5 6" key="1">
    <citation type="submission" date="2024-07" db="EMBL/GenBank/DDBJ databases">
        <title>Uliginosibacterium flavum JJ3220;KACC:17644.</title>
        <authorList>
            <person name="Kim M.K."/>
        </authorList>
    </citation>
    <scope>NUCLEOTIDE SEQUENCE [LARGE SCALE GENOMIC DNA]</scope>
    <source>
        <strain evidence="5 6">KACC:17644</strain>
    </source>
</reference>
<dbReference type="Proteomes" id="UP001549691">
    <property type="component" value="Unassembled WGS sequence"/>
</dbReference>